<dbReference type="EMBL" id="JAHLFE010000069">
    <property type="protein sequence ID" value="MBU3843966.1"/>
    <property type="molecule type" value="Genomic_DNA"/>
</dbReference>
<reference evidence="1" key="1">
    <citation type="journal article" date="2021" name="PeerJ">
        <title>Extensive microbial diversity within the chicken gut microbiome revealed by metagenomics and culture.</title>
        <authorList>
            <person name="Gilroy R."/>
            <person name="Ravi A."/>
            <person name="Getino M."/>
            <person name="Pursley I."/>
            <person name="Horton D.L."/>
            <person name="Alikhan N.F."/>
            <person name="Baker D."/>
            <person name="Gharbi K."/>
            <person name="Hall N."/>
            <person name="Watson M."/>
            <person name="Adriaenssens E.M."/>
            <person name="Foster-Nyarko E."/>
            <person name="Jarju S."/>
            <person name="Secka A."/>
            <person name="Antonio M."/>
            <person name="Oren A."/>
            <person name="Chaudhuri R.R."/>
            <person name="La Ragione R."/>
            <person name="Hildebrand F."/>
            <person name="Pallen M.J."/>
        </authorList>
    </citation>
    <scope>NUCLEOTIDE SEQUENCE</scope>
    <source>
        <strain evidence="1">378</strain>
    </source>
</reference>
<comment type="caution">
    <text evidence="1">The sequence shown here is derived from an EMBL/GenBank/DDBJ whole genome shotgun (WGS) entry which is preliminary data.</text>
</comment>
<gene>
    <name evidence="1" type="ORF">H9847_03730</name>
</gene>
<sequence>MMRFALGKEVEVSRPFYVSDVVLKPALIGLAHQCIDQSEIPEALAPAIAALHEQILDPLDYAWSLIGLVFSYEAAYVDCPVNSINAADMAVYRLAVEQKAQKAKESNEAVDSAADSTVGTVSEVEQIVASVQQHQVPLPVPICPPAPAGQRYLPTELMLALERQNNNLVMWMAILARLYGTGLKVPPEHAIAFIRTWWCRRGWYLPAGVNSLYKCVPAAFLSVQAYYLGQYVASVPFAFIWLRLTLGRMSLESLVQSKQCSVAGRRLSDFLGEQLVCSWGGNIGNIEEVDATSLLESYQYGYLLDVLEELDVQVSGAQISWAWDKLFDNLGVYWRQMWTHFYLKGEQVSVVTTGEAGVQITSADHKQLSSRLVSWLLRAANSARSKKVRTDADALLRLVPGAQWEQEAVALVRRFLVVTKEQGEIHCSWHEFTKADAKLGRKLLHAGAPNINHPSDELHFLKHHGDEMPPNLLFSELTWYVPPALWFEIFQLERTGDEVQDAERLFTHFARSFPGWTLVTFYYGAFHGAWARSKPGVDCVLYFIARVGCELGAVYSDAFYRHCGSLLYNYDDHAPNIAVGLFAQVGNDEREQLPFVVAPERYQELLAPLRDLSTALYYLAPSCVLDSDVCWGPKFSQFYWQLLAGLFEPKALDDATKHIRVSSLYKHLNIVAWMLDPQVRAVAIAQLKKHLSTMQVDFSQEDSCAIEDDGFQGTVQQRMCLCLKQLLDYMEDAERVQHLCAQLQAQYGSDHK</sequence>
<proteinExistence type="predicted"/>
<protein>
    <submittedName>
        <fullName evidence="1">Uncharacterized protein</fullName>
    </submittedName>
</protein>
<evidence type="ECO:0000313" key="2">
    <source>
        <dbReference type="Proteomes" id="UP000733611"/>
    </source>
</evidence>
<name>A0A948TFC3_9GAMM</name>
<accession>A0A948TFC3</accession>
<evidence type="ECO:0000313" key="1">
    <source>
        <dbReference type="EMBL" id="MBU3843966.1"/>
    </source>
</evidence>
<dbReference type="Proteomes" id="UP000733611">
    <property type="component" value="Unassembled WGS sequence"/>
</dbReference>
<reference evidence="1" key="2">
    <citation type="submission" date="2021-04" db="EMBL/GenBank/DDBJ databases">
        <authorList>
            <person name="Gilroy R."/>
        </authorList>
    </citation>
    <scope>NUCLEOTIDE SEQUENCE</scope>
    <source>
        <strain evidence="1">378</strain>
    </source>
</reference>
<dbReference type="AlphaFoldDB" id="A0A948TFC3"/>
<organism evidence="1 2">
    <name type="scientific">Candidatus Anaerobiospirillum pullicola</name>
    <dbReference type="NCBI Taxonomy" id="2838451"/>
    <lineage>
        <taxon>Bacteria</taxon>
        <taxon>Pseudomonadati</taxon>
        <taxon>Pseudomonadota</taxon>
        <taxon>Gammaproteobacteria</taxon>
        <taxon>Aeromonadales</taxon>
        <taxon>Succinivibrionaceae</taxon>
        <taxon>Anaerobiospirillum</taxon>
    </lineage>
</organism>